<accession>A0ABV8MND3</accession>
<dbReference type="InterPro" id="IPR029039">
    <property type="entry name" value="Flavoprotein-like_sf"/>
</dbReference>
<keyword evidence="4" id="KW-1185">Reference proteome</keyword>
<dbReference type="Proteomes" id="UP001595791">
    <property type="component" value="Unassembled WGS sequence"/>
</dbReference>
<dbReference type="EMBL" id="JBHSBU010000001">
    <property type="protein sequence ID" value="MFC4158341.1"/>
    <property type="molecule type" value="Genomic_DNA"/>
</dbReference>
<dbReference type="Pfam" id="PF02525">
    <property type="entry name" value="Flavodoxin_2"/>
    <property type="match status" value="1"/>
</dbReference>
<evidence type="ECO:0000313" key="4">
    <source>
        <dbReference type="Proteomes" id="UP001595791"/>
    </source>
</evidence>
<organism evidence="3 4">
    <name type="scientific">Chitinimonas lacunae</name>
    <dbReference type="NCBI Taxonomy" id="1963018"/>
    <lineage>
        <taxon>Bacteria</taxon>
        <taxon>Pseudomonadati</taxon>
        <taxon>Pseudomonadota</taxon>
        <taxon>Betaproteobacteria</taxon>
        <taxon>Neisseriales</taxon>
        <taxon>Chitinibacteraceae</taxon>
        <taxon>Chitinimonas</taxon>
    </lineage>
</organism>
<dbReference type="InterPro" id="IPR046980">
    <property type="entry name" value="KefG/KefF"/>
</dbReference>
<dbReference type="EC" id="1.-.-.-" evidence="3"/>
<keyword evidence="1 3" id="KW-0560">Oxidoreductase</keyword>
<sequence length="186" mass="20275">MSKPLVVVAHPSLNGESRINLAMAEVARQAGLPVHDLYACYPDFRIDCAAEQARMAEASALVLQFPLYWYAAPALLKEWLDVVLTYGFAYGREARGLRGKPLLLAVSVGSPEADFRAEGRAGASLDELLLPISHTFRYCDMQLEPSYAIFGVDRIDEVGLAAAMVDYRRRLGALTASALAEAQPVC</sequence>
<dbReference type="PANTHER" id="PTHR47307:SF1">
    <property type="entry name" value="GLUTATHIONE-REGULATED POTASSIUM-EFFLUX SYSTEM ANCILLARY PROTEIN KEFG"/>
    <property type="match status" value="1"/>
</dbReference>
<proteinExistence type="predicted"/>
<dbReference type="Gene3D" id="3.40.50.360">
    <property type="match status" value="1"/>
</dbReference>
<dbReference type="SUPFAM" id="SSF52218">
    <property type="entry name" value="Flavoproteins"/>
    <property type="match status" value="1"/>
</dbReference>
<feature type="domain" description="Flavodoxin-like fold" evidence="2">
    <location>
        <begin position="3"/>
        <end position="170"/>
    </location>
</feature>
<dbReference type="PANTHER" id="PTHR47307">
    <property type="entry name" value="GLUTATHIONE-REGULATED POTASSIUM-EFFLUX SYSTEM ANCILLARY PROTEIN KEFG"/>
    <property type="match status" value="1"/>
</dbReference>
<comment type="caution">
    <text evidence="3">The sequence shown here is derived from an EMBL/GenBank/DDBJ whole genome shotgun (WGS) entry which is preliminary data.</text>
</comment>
<dbReference type="RefSeq" id="WP_378160906.1">
    <property type="nucleotide sequence ID" value="NZ_JBHSBU010000001.1"/>
</dbReference>
<name>A0ABV8MND3_9NEIS</name>
<protein>
    <submittedName>
        <fullName evidence="3">NAD(P)H-dependent oxidoreductase</fullName>
        <ecNumber evidence="3">1.-.-.-</ecNumber>
        <ecNumber evidence="3">1.6.99.-</ecNumber>
    </submittedName>
</protein>
<evidence type="ECO:0000256" key="1">
    <source>
        <dbReference type="ARBA" id="ARBA00023002"/>
    </source>
</evidence>
<dbReference type="InterPro" id="IPR003680">
    <property type="entry name" value="Flavodoxin_fold"/>
</dbReference>
<reference evidence="4" key="1">
    <citation type="journal article" date="2019" name="Int. J. Syst. Evol. Microbiol.">
        <title>The Global Catalogue of Microorganisms (GCM) 10K type strain sequencing project: providing services to taxonomists for standard genome sequencing and annotation.</title>
        <authorList>
            <consortium name="The Broad Institute Genomics Platform"/>
            <consortium name="The Broad Institute Genome Sequencing Center for Infectious Disease"/>
            <person name="Wu L."/>
            <person name="Ma J."/>
        </authorList>
    </citation>
    <scope>NUCLEOTIDE SEQUENCE [LARGE SCALE GENOMIC DNA]</scope>
    <source>
        <strain evidence="4">LMG 29894</strain>
    </source>
</reference>
<evidence type="ECO:0000313" key="3">
    <source>
        <dbReference type="EMBL" id="MFC4158341.1"/>
    </source>
</evidence>
<dbReference type="EC" id="1.6.99.-" evidence="3"/>
<dbReference type="GO" id="GO:0016491">
    <property type="term" value="F:oxidoreductase activity"/>
    <property type="evidence" value="ECO:0007669"/>
    <property type="project" value="UniProtKB-KW"/>
</dbReference>
<gene>
    <name evidence="3" type="ORF">ACFOW7_03105</name>
</gene>
<evidence type="ECO:0000259" key="2">
    <source>
        <dbReference type="Pfam" id="PF02525"/>
    </source>
</evidence>